<keyword evidence="3" id="KW-0862">Zinc</keyword>
<dbReference type="InterPro" id="IPR053010">
    <property type="entry name" value="SET_SmydA-8"/>
</dbReference>
<keyword evidence="2 4" id="KW-0863">Zinc-finger</keyword>
<dbReference type="EMBL" id="GEDC01027862">
    <property type="protein sequence ID" value="JAS09436.1"/>
    <property type="molecule type" value="Transcribed_RNA"/>
</dbReference>
<proteinExistence type="predicted"/>
<feature type="non-terminal residue" evidence="6">
    <location>
        <position position="113"/>
    </location>
</feature>
<dbReference type="Pfam" id="PF01753">
    <property type="entry name" value="zf-MYND"/>
    <property type="match status" value="1"/>
</dbReference>
<evidence type="ECO:0000259" key="5">
    <source>
        <dbReference type="PROSITE" id="PS50865"/>
    </source>
</evidence>
<protein>
    <recommendedName>
        <fullName evidence="5">MYND-type domain-containing protein</fullName>
    </recommendedName>
</protein>
<keyword evidence="1" id="KW-0479">Metal-binding</keyword>
<dbReference type="Gene3D" id="6.10.140.2220">
    <property type="match status" value="2"/>
</dbReference>
<dbReference type="GO" id="GO:0008270">
    <property type="term" value="F:zinc ion binding"/>
    <property type="evidence" value="ECO:0007669"/>
    <property type="project" value="UniProtKB-KW"/>
</dbReference>
<accession>A0A1B6C7G9</accession>
<dbReference type="InterPro" id="IPR046341">
    <property type="entry name" value="SET_dom_sf"/>
</dbReference>
<organism evidence="6">
    <name type="scientific">Clastoptera arizonana</name>
    <name type="common">Arizona spittle bug</name>
    <dbReference type="NCBI Taxonomy" id="38151"/>
    <lineage>
        <taxon>Eukaryota</taxon>
        <taxon>Metazoa</taxon>
        <taxon>Ecdysozoa</taxon>
        <taxon>Arthropoda</taxon>
        <taxon>Hexapoda</taxon>
        <taxon>Insecta</taxon>
        <taxon>Pterygota</taxon>
        <taxon>Neoptera</taxon>
        <taxon>Paraneoptera</taxon>
        <taxon>Hemiptera</taxon>
        <taxon>Auchenorrhyncha</taxon>
        <taxon>Cercopoidea</taxon>
        <taxon>Clastopteridae</taxon>
        <taxon>Clastoptera</taxon>
    </lineage>
</organism>
<dbReference type="SUPFAM" id="SSF144232">
    <property type="entry name" value="HIT/MYND zinc finger-like"/>
    <property type="match status" value="1"/>
</dbReference>
<evidence type="ECO:0000256" key="3">
    <source>
        <dbReference type="ARBA" id="ARBA00022833"/>
    </source>
</evidence>
<evidence type="ECO:0000313" key="6">
    <source>
        <dbReference type="EMBL" id="JAS09436.1"/>
    </source>
</evidence>
<dbReference type="PANTHER" id="PTHR46455:SF1">
    <property type="entry name" value="SET AND MYND DOMAIN CONTAINING, ARTHROPOD-SPECIFIC, MEMBER 2"/>
    <property type="match status" value="1"/>
</dbReference>
<dbReference type="SUPFAM" id="SSF82199">
    <property type="entry name" value="SET domain"/>
    <property type="match status" value="1"/>
</dbReference>
<dbReference type="InterPro" id="IPR002893">
    <property type="entry name" value="Znf_MYND"/>
</dbReference>
<gene>
    <name evidence="6" type="ORF">g.34505</name>
</gene>
<evidence type="ECO:0000256" key="4">
    <source>
        <dbReference type="PROSITE-ProRule" id="PRU00134"/>
    </source>
</evidence>
<feature type="domain" description="MYND-type" evidence="5">
    <location>
        <begin position="5"/>
        <end position="41"/>
    </location>
</feature>
<name>A0A1B6C7G9_9HEMI</name>
<dbReference type="PANTHER" id="PTHR46455">
    <property type="entry name" value="SET AND MYND DOMAIN CONTAINING, ARTHROPOD-SPECIFIC, MEMBER 4, ISOFORM A"/>
    <property type="match status" value="1"/>
</dbReference>
<evidence type="ECO:0000256" key="2">
    <source>
        <dbReference type="ARBA" id="ARBA00022771"/>
    </source>
</evidence>
<evidence type="ECO:0000256" key="1">
    <source>
        <dbReference type="ARBA" id="ARBA00022723"/>
    </source>
</evidence>
<sequence>MNNFCAVCKAPSQQRCAMCKSVHYCSKEHQKQHWKRHKHECLCYKVIESDRVGRHVIATRDITAGEIILKDTPLVIGPKLISLPLCLGCHRAVKASSPDDDTPPSYYYCPDCG</sequence>
<reference evidence="6" key="1">
    <citation type="submission" date="2015-12" db="EMBL/GenBank/DDBJ databases">
        <title>De novo transcriptome assembly of four potential Pierce s Disease insect vectors from Arizona vineyards.</title>
        <authorList>
            <person name="Tassone E.E."/>
        </authorList>
    </citation>
    <scope>NUCLEOTIDE SEQUENCE</scope>
</reference>
<dbReference type="AlphaFoldDB" id="A0A1B6C7G9"/>
<dbReference type="PROSITE" id="PS50865">
    <property type="entry name" value="ZF_MYND_2"/>
    <property type="match status" value="1"/>
</dbReference>
<dbReference type="Gene3D" id="2.170.270.10">
    <property type="entry name" value="SET domain"/>
    <property type="match status" value="1"/>
</dbReference>